<dbReference type="InterPro" id="IPR051083">
    <property type="entry name" value="GrpII_Intron_Splice-Mob/Def"/>
</dbReference>
<dbReference type="PANTHER" id="PTHR34047">
    <property type="entry name" value="NUCLEAR INTRON MATURASE 1, MITOCHONDRIAL-RELATED"/>
    <property type="match status" value="1"/>
</dbReference>
<dbReference type="InterPro" id="IPR000477">
    <property type="entry name" value="RT_dom"/>
</dbReference>
<name>A0ABQ1BSZ7_9MYCO</name>
<keyword evidence="2" id="KW-0808">Transferase</keyword>
<sequence length="473" mass="53242">MAKGPSGIDAANTTRTEALVNTGELSWPDPDQAAWQVRQMQRKLHHWAVEDSDRRFDDVFNLVHHPDFLTVAWERVRGNKGARSAGVDRLTPASITGDAETVAFLSHARYSHGDGPHGSASLLLVLEPIFEADFEPVSYGFRPRRRAQDAIAEIHALGTRNYHWVFEADIAACFDELAHSAIMERVRTRIVDKRVLALIKAFLKAGIMSGDGTVRESDTGTPQGGILSPLLANIALTVLDAHFRVKWDAHRTSQRRDAHRKRGGATYRIVRYADDFVIMVAGTKAHADALWDEVADVIAPLGLRLSVEKTQVCHLDEGFDFLGFRIQRRRKKGTNKAAVYTYPSKKALLSIMTKVRALTKKARHHGLADLLGRLNPVLRGWCAYFRHGVSKATFGYLDSFAWHRVTQWLLKRHKRITWAELYRRFLTGRPGNRPQENGIVMFDTTTVPITRYRWRASNIPTPWTSTAATSVPA</sequence>
<protein>
    <submittedName>
        <fullName evidence="2">Group II intron reverse transcriptase/maturase</fullName>
    </submittedName>
</protein>
<evidence type="ECO:0000313" key="2">
    <source>
        <dbReference type="EMBL" id="GFG66640.1"/>
    </source>
</evidence>
<evidence type="ECO:0000259" key="1">
    <source>
        <dbReference type="PROSITE" id="PS50878"/>
    </source>
</evidence>
<dbReference type="Pfam" id="PF00078">
    <property type="entry name" value="RVT_1"/>
    <property type="match status" value="1"/>
</dbReference>
<dbReference type="EMBL" id="BLKU01000005">
    <property type="protein sequence ID" value="GFG66640.1"/>
    <property type="molecule type" value="Genomic_DNA"/>
</dbReference>
<dbReference type="GO" id="GO:0003964">
    <property type="term" value="F:RNA-directed DNA polymerase activity"/>
    <property type="evidence" value="ECO:0007669"/>
    <property type="project" value="UniProtKB-KW"/>
</dbReference>
<feature type="domain" description="Reverse transcriptase" evidence="1">
    <location>
        <begin position="1"/>
        <end position="326"/>
    </location>
</feature>
<keyword evidence="2" id="KW-0695">RNA-directed DNA polymerase</keyword>
<evidence type="ECO:0000313" key="3">
    <source>
        <dbReference type="Proteomes" id="UP000465306"/>
    </source>
</evidence>
<reference evidence="2 3" key="1">
    <citation type="journal article" date="2019" name="Emerg. Microbes Infect.">
        <title>Comprehensive subspecies identification of 175 nontuberculous mycobacteria species based on 7547 genomic profiles.</title>
        <authorList>
            <person name="Matsumoto Y."/>
            <person name="Kinjo T."/>
            <person name="Motooka D."/>
            <person name="Nabeya D."/>
            <person name="Jung N."/>
            <person name="Uechi K."/>
            <person name="Horii T."/>
            <person name="Iida T."/>
            <person name="Fujita J."/>
            <person name="Nakamura S."/>
        </authorList>
    </citation>
    <scope>NUCLEOTIDE SEQUENCE [LARGE SCALE GENOMIC DNA]</scope>
    <source>
        <strain evidence="2 3">JCM 13573</strain>
    </source>
</reference>
<keyword evidence="3" id="KW-1185">Reference proteome</keyword>
<keyword evidence="2" id="KW-0548">Nucleotidyltransferase</keyword>
<dbReference type="PANTHER" id="PTHR34047:SF8">
    <property type="entry name" value="PROTEIN YKFC"/>
    <property type="match status" value="1"/>
</dbReference>
<dbReference type="Pfam" id="PF08388">
    <property type="entry name" value="GIIM"/>
    <property type="match status" value="1"/>
</dbReference>
<dbReference type="CDD" id="cd01651">
    <property type="entry name" value="RT_G2_intron"/>
    <property type="match status" value="1"/>
</dbReference>
<organism evidence="2 3">
    <name type="scientific">Mycobacterium kubicae</name>
    <dbReference type="NCBI Taxonomy" id="120959"/>
    <lineage>
        <taxon>Bacteria</taxon>
        <taxon>Bacillati</taxon>
        <taxon>Actinomycetota</taxon>
        <taxon>Actinomycetes</taxon>
        <taxon>Mycobacteriales</taxon>
        <taxon>Mycobacteriaceae</taxon>
        <taxon>Mycobacterium</taxon>
        <taxon>Mycobacterium simiae complex</taxon>
    </lineage>
</organism>
<dbReference type="SUPFAM" id="SSF56672">
    <property type="entry name" value="DNA/RNA polymerases"/>
    <property type="match status" value="1"/>
</dbReference>
<dbReference type="Proteomes" id="UP000465306">
    <property type="component" value="Unassembled WGS sequence"/>
</dbReference>
<comment type="caution">
    <text evidence="2">The sequence shown here is derived from an EMBL/GenBank/DDBJ whole genome shotgun (WGS) entry which is preliminary data.</text>
</comment>
<proteinExistence type="predicted"/>
<dbReference type="InterPro" id="IPR013597">
    <property type="entry name" value="Mat_intron_G2"/>
</dbReference>
<accession>A0ABQ1BSZ7</accession>
<gene>
    <name evidence="2" type="ORF">MKUB_41300</name>
</gene>
<dbReference type="InterPro" id="IPR043502">
    <property type="entry name" value="DNA/RNA_pol_sf"/>
</dbReference>
<dbReference type="PROSITE" id="PS50878">
    <property type="entry name" value="RT_POL"/>
    <property type="match status" value="1"/>
</dbReference>